<dbReference type="PROSITE" id="PS51767">
    <property type="entry name" value="PEPTIDASE_A1"/>
    <property type="match status" value="1"/>
</dbReference>
<evidence type="ECO:0000256" key="1">
    <source>
        <dbReference type="ARBA" id="ARBA00007447"/>
    </source>
</evidence>
<dbReference type="GO" id="GO:0000324">
    <property type="term" value="C:fungal-type vacuole"/>
    <property type="evidence" value="ECO:0007669"/>
    <property type="project" value="TreeGrafter"/>
</dbReference>
<dbReference type="Proteomes" id="UP000248423">
    <property type="component" value="Unassembled WGS sequence"/>
</dbReference>
<dbReference type="InterPro" id="IPR001969">
    <property type="entry name" value="Aspartic_peptidase_AS"/>
</dbReference>
<dbReference type="Pfam" id="PF00026">
    <property type="entry name" value="Asp"/>
    <property type="match status" value="1"/>
</dbReference>
<keyword evidence="6" id="KW-0732">Signal</keyword>
<gene>
    <name evidence="8" type="ORF">BO78DRAFT_399342</name>
    <name evidence="9" type="ORF">BO78DRAFT_399380</name>
</gene>
<evidence type="ECO:0000256" key="3">
    <source>
        <dbReference type="ARBA" id="ARBA00022801"/>
    </source>
</evidence>
<dbReference type="PANTHER" id="PTHR47966:SF47">
    <property type="entry name" value="ENDOPEPTIDASE, PUTATIVE (AFU_ORTHOLOGUE AFUA_3G01220)-RELATED"/>
    <property type="match status" value="1"/>
</dbReference>
<evidence type="ECO:0000313" key="8">
    <source>
        <dbReference type="EMBL" id="PYI03974.1"/>
    </source>
</evidence>
<accession>A0A319EJQ6</accession>
<dbReference type="CDD" id="cd05471">
    <property type="entry name" value="pepsin_like"/>
    <property type="match status" value="1"/>
</dbReference>
<dbReference type="EMBL" id="KZ826374">
    <property type="protein sequence ID" value="PYI04024.1"/>
    <property type="molecule type" value="Genomic_DNA"/>
</dbReference>
<dbReference type="OrthoDB" id="15189at2759"/>
<feature type="signal peptide" evidence="6">
    <location>
        <begin position="1"/>
        <end position="18"/>
    </location>
</feature>
<evidence type="ECO:0000256" key="2">
    <source>
        <dbReference type="ARBA" id="ARBA00022750"/>
    </source>
</evidence>
<dbReference type="Gene3D" id="2.40.70.10">
    <property type="entry name" value="Acid Proteases"/>
    <property type="match status" value="2"/>
</dbReference>
<dbReference type="InterPro" id="IPR033121">
    <property type="entry name" value="PEPTIDASE_A1"/>
</dbReference>
<evidence type="ECO:0000313" key="10">
    <source>
        <dbReference type="Proteomes" id="UP000248423"/>
    </source>
</evidence>
<dbReference type="GO" id="GO:0006508">
    <property type="term" value="P:proteolysis"/>
    <property type="evidence" value="ECO:0007669"/>
    <property type="project" value="UniProtKB-KW"/>
</dbReference>
<dbReference type="InterPro" id="IPR034164">
    <property type="entry name" value="Pepsin-like_dom"/>
</dbReference>
<evidence type="ECO:0000313" key="9">
    <source>
        <dbReference type="EMBL" id="PYI04024.1"/>
    </source>
</evidence>
<dbReference type="InterPro" id="IPR001461">
    <property type="entry name" value="Aspartic_peptidase_A1"/>
</dbReference>
<feature type="active site" evidence="4">
    <location>
        <position position="68"/>
    </location>
</feature>
<feature type="domain" description="Peptidase A1" evidence="7">
    <location>
        <begin position="51"/>
        <end position="409"/>
    </location>
</feature>
<evidence type="ECO:0000256" key="4">
    <source>
        <dbReference type="PIRSR" id="PIRSR601461-1"/>
    </source>
</evidence>
<dbReference type="SUPFAM" id="SSF50630">
    <property type="entry name" value="Acid proteases"/>
    <property type="match status" value="1"/>
</dbReference>
<reference evidence="8 10" key="1">
    <citation type="submission" date="2018-02" db="EMBL/GenBank/DDBJ databases">
        <title>The genomes of Aspergillus section Nigri reveals drivers in fungal speciation.</title>
        <authorList>
            <consortium name="DOE Joint Genome Institute"/>
            <person name="Vesth T.C."/>
            <person name="Nybo J."/>
            <person name="Theobald S."/>
            <person name="Brandl J."/>
            <person name="Frisvad J.C."/>
            <person name="Nielsen K.F."/>
            <person name="Lyhne E.K."/>
            <person name="Kogle M.E."/>
            <person name="Kuo A."/>
            <person name="Riley R."/>
            <person name="Clum A."/>
            <person name="Nolan M."/>
            <person name="Lipzen A."/>
            <person name="Salamov A."/>
            <person name="Henrissat B."/>
            <person name="Wiebenga A."/>
            <person name="De vries R.P."/>
            <person name="Grigoriev I.V."/>
            <person name="Mortensen U.H."/>
            <person name="Andersen M.R."/>
            <person name="Baker S.E."/>
        </authorList>
    </citation>
    <scope>NUCLEOTIDE SEQUENCE [LARGE SCALE GENOMIC DNA]</scope>
    <source>
        <strain evidence="8 10">CBS 121057</strain>
    </source>
</reference>
<evidence type="ECO:0000256" key="5">
    <source>
        <dbReference type="RuleBase" id="RU000454"/>
    </source>
</evidence>
<evidence type="ECO:0000256" key="6">
    <source>
        <dbReference type="SAM" id="SignalP"/>
    </source>
</evidence>
<dbReference type="STRING" id="1448318.A0A319EJQ6"/>
<keyword evidence="5" id="KW-0645">Protease</keyword>
<dbReference type="AlphaFoldDB" id="A0A319EJQ6"/>
<keyword evidence="10" id="KW-1185">Reference proteome</keyword>
<dbReference type="PRINTS" id="PR00792">
    <property type="entry name" value="PEPSIN"/>
</dbReference>
<feature type="active site" evidence="4">
    <location>
        <position position="298"/>
    </location>
</feature>
<protein>
    <submittedName>
        <fullName evidence="8">Putative aspartic-type endopeptidase</fullName>
    </submittedName>
</protein>
<feature type="chain" id="PRO_5033341876" evidence="6">
    <location>
        <begin position="19"/>
        <end position="416"/>
    </location>
</feature>
<dbReference type="VEuPathDB" id="FungiDB:BO78DRAFT_399342"/>
<proteinExistence type="inferred from homology"/>
<organism evidence="8 10">
    <name type="scientific">Aspergillus sclerotiicarbonarius (strain CBS 121057 / IBT 28362)</name>
    <dbReference type="NCBI Taxonomy" id="1448318"/>
    <lineage>
        <taxon>Eukaryota</taxon>
        <taxon>Fungi</taxon>
        <taxon>Dikarya</taxon>
        <taxon>Ascomycota</taxon>
        <taxon>Pezizomycotina</taxon>
        <taxon>Eurotiomycetes</taxon>
        <taxon>Eurotiomycetidae</taxon>
        <taxon>Eurotiales</taxon>
        <taxon>Aspergillaceae</taxon>
        <taxon>Aspergillus</taxon>
        <taxon>Aspergillus subgen. Circumdati</taxon>
    </lineage>
</organism>
<dbReference type="EMBL" id="KZ826374">
    <property type="protein sequence ID" value="PYI03974.1"/>
    <property type="molecule type" value="Genomic_DNA"/>
</dbReference>
<keyword evidence="3 5" id="KW-0378">Hydrolase</keyword>
<keyword evidence="2 5" id="KW-0064">Aspartyl protease</keyword>
<dbReference type="PANTHER" id="PTHR47966">
    <property type="entry name" value="BETA-SITE APP-CLEAVING ENZYME, ISOFORM A-RELATED"/>
    <property type="match status" value="1"/>
</dbReference>
<name>A0A319EJQ6_ASPSB</name>
<dbReference type="GO" id="GO:0004190">
    <property type="term" value="F:aspartic-type endopeptidase activity"/>
    <property type="evidence" value="ECO:0007669"/>
    <property type="project" value="UniProtKB-KW"/>
</dbReference>
<comment type="similarity">
    <text evidence="1 5">Belongs to the peptidase A1 family.</text>
</comment>
<dbReference type="PROSITE" id="PS00141">
    <property type="entry name" value="ASP_PROTEASE"/>
    <property type="match status" value="1"/>
</dbReference>
<sequence>MNLLHLSPVLQLLTLTSALTVPLNRRNAHSSHPKNFTHTSPLLSTQYGSIFDIDVTISTNQTFRLLVDTGSSDTYVMRDHFTCINSTSNLVIPEADCLYASSTYTISPTYQQIPNETFGVQYGDGLASGVMAYENITIGGINVRAILGIADTSNPMGDGLNSGVFGLGYPSLTSAHPGNYTANTSYWTNRAVYNPVFNTMYSQGLVEPWFSLALAHTSPQASGPEFGGYLGLGELPPVPHSEEFSVVPVEIMDNIPLWFTSGKRVRSYWALTVAGARYGYENASQTQENDTAFQAFLDTGNQFSYLPTAIVEPVNALFSPPAVYSEDLEVFVVDCDAQAPSFGVVIGNQTFYHSGEDLIYDTGDGYCASTLASSETVALDGIVLNILGMSFLKNVVAVFDFGANEMRFAKKLGGIY</sequence>
<dbReference type="InterPro" id="IPR021109">
    <property type="entry name" value="Peptidase_aspartic_dom_sf"/>
</dbReference>
<evidence type="ECO:0000259" key="7">
    <source>
        <dbReference type="PROSITE" id="PS51767"/>
    </source>
</evidence>
<dbReference type="VEuPathDB" id="FungiDB:BO78DRAFT_399380"/>